<feature type="domain" description="DUF4395" evidence="2">
    <location>
        <begin position="14"/>
        <end position="141"/>
    </location>
</feature>
<dbReference type="Proteomes" id="UP000008718">
    <property type="component" value="Chromosome"/>
</dbReference>
<keyword evidence="3" id="KW-0808">Transferase</keyword>
<proteinExistence type="predicted"/>
<gene>
    <name evidence="3" type="ordered locus">Palpr_0300</name>
</gene>
<dbReference type="KEGG" id="ppn:Palpr_0300"/>
<dbReference type="AlphaFoldDB" id="E4T181"/>
<evidence type="ECO:0000313" key="3">
    <source>
        <dbReference type="EMBL" id="ADQ78462.1"/>
    </source>
</evidence>
<accession>E4T181</accession>
<evidence type="ECO:0000259" key="2">
    <source>
        <dbReference type="Pfam" id="PF14340"/>
    </source>
</evidence>
<dbReference type="Pfam" id="PF14340">
    <property type="entry name" value="DUF4395"/>
    <property type="match status" value="1"/>
</dbReference>
<sequence>MKSTAFCPISDRRIDEHVARLNGAFTVVLLSVFLVSGSIIPIVFLLIDFGLRSGRWYRYSVLSSVSKIIAQTVGLKPALINAGPKIFAARIGLVFNIAIIFSFLAGWNTPALILAGIFTTFAFLESAFGICVACLIYPVVYKINLSFKN</sequence>
<name>E4T181_PALPW</name>
<reference key="1">
    <citation type="submission" date="2010-11" db="EMBL/GenBank/DDBJ databases">
        <title>The complete genome of Paludibacter propionicigenes DSM 17365.</title>
        <authorList>
            <consortium name="US DOE Joint Genome Institute (JGI-PGF)"/>
            <person name="Lucas S."/>
            <person name="Copeland A."/>
            <person name="Lapidus A."/>
            <person name="Bruce D."/>
            <person name="Goodwin L."/>
            <person name="Pitluck S."/>
            <person name="Kyrpides N."/>
            <person name="Mavromatis K."/>
            <person name="Ivanova N."/>
            <person name="Munk A.C."/>
            <person name="Brettin T."/>
            <person name="Detter J.C."/>
            <person name="Han C."/>
            <person name="Tapia R."/>
            <person name="Land M."/>
            <person name="Hauser L."/>
            <person name="Markowitz V."/>
            <person name="Cheng J.-F."/>
            <person name="Hugenholtz P."/>
            <person name="Woyke T."/>
            <person name="Wu D."/>
            <person name="Gronow S."/>
            <person name="Wellnitz S."/>
            <person name="Brambilla E."/>
            <person name="Klenk H.-P."/>
            <person name="Eisen J.A."/>
        </authorList>
    </citation>
    <scope>NUCLEOTIDE SEQUENCE</scope>
    <source>
        <strain>WB4</strain>
    </source>
</reference>
<reference evidence="3 4" key="2">
    <citation type="journal article" date="2011" name="Stand. Genomic Sci.">
        <title>Complete genome sequence of Paludibacter propionicigenes type strain (WB4).</title>
        <authorList>
            <person name="Gronow S."/>
            <person name="Munk C."/>
            <person name="Lapidus A."/>
            <person name="Nolan M."/>
            <person name="Lucas S."/>
            <person name="Hammon N."/>
            <person name="Deshpande S."/>
            <person name="Cheng J.F."/>
            <person name="Tapia R."/>
            <person name="Han C."/>
            <person name="Goodwin L."/>
            <person name="Pitluck S."/>
            <person name="Liolios K."/>
            <person name="Ivanova N."/>
            <person name="Mavromatis K."/>
            <person name="Mikhailova N."/>
            <person name="Pati A."/>
            <person name="Chen A."/>
            <person name="Palaniappan K."/>
            <person name="Land M."/>
            <person name="Hauser L."/>
            <person name="Chang Y.J."/>
            <person name="Jeffries C.D."/>
            <person name="Brambilla E."/>
            <person name="Rohde M."/>
            <person name="Goker M."/>
            <person name="Detter J.C."/>
            <person name="Woyke T."/>
            <person name="Bristow J."/>
            <person name="Eisen J.A."/>
            <person name="Markowitz V."/>
            <person name="Hugenholtz P."/>
            <person name="Kyrpides N.C."/>
            <person name="Klenk H.P."/>
        </authorList>
    </citation>
    <scope>NUCLEOTIDE SEQUENCE [LARGE SCALE GENOMIC DNA]</scope>
    <source>
        <strain evidence="4">DSM 17365 / JCM 13257 / WB4</strain>
    </source>
</reference>
<dbReference type="STRING" id="694427.Palpr_0300"/>
<organism evidence="3 4">
    <name type="scientific">Paludibacter propionicigenes (strain DSM 17365 / JCM 13257 / WB4)</name>
    <dbReference type="NCBI Taxonomy" id="694427"/>
    <lineage>
        <taxon>Bacteria</taxon>
        <taxon>Pseudomonadati</taxon>
        <taxon>Bacteroidota</taxon>
        <taxon>Bacteroidia</taxon>
        <taxon>Bacteroidales</taxon>
        <taxon>Paludibacteraceae</taxon>
        <taxon>Paludibacter</taxon>
    </lineage>
</organism>
<dbReference type="eggNOG" id="ENOG5032J0V">
    <property type="taxonomic scope" value="Bacteria"/>
</dbReference>
<keyword evidence="1" id="KW-0812">Transmembrane</keyword>
<evidence type="ECO:0000256" key="1">
    <source>
        <dbReference type="SAM" id="Phobius"/>
    </source>
</evidence>
<keyword evidence="1" id="KW-0472">Membrane</keyword>
<dbReference type="EMBL" id="CP002345">
    <property type="protein sequence ID" value="ADQ78462.1"/>
    <property type="molecule type" value="Genomic_DNA"/>
</dbReference>
<dbReference type="OrthoDB" id="1261922at2"/>
<dbReference type="RefSeq" id="WP_013443831.1">
    <property type="nucleotide sequence ID" value="NC_014734.1"/>
</dbReference>
<feature type="transmembrane region" description="Helical" evidence="1">
    <location>
        <begin position="87"/>
        <end position="107"/>
    </location>
</feature>
<protein>
    <submittedName>
        <fullName evidence="3">CDP-alcohol phosphatidyltransferase</fullName>
    </submittedName>
</protein>
<feature type="transmembrane region" description="Helical" evidence="1">
    <location>
        <begin position="113"/>
        <end position="140"/>
    </location>
</feature>
<dbReference type="GO" id="GO:0016740">
    <property type="term" value="F:transferase activity"/>
    <property type="evidence" value="ECO:0007669"/>
    <property type="project" value="UniProtKB-KW"/>
</dbReference>
<dbReference type="InterPro" id="IPR025508">
    <property type="entry name" value="DUF4395"/>
</dbReference>
<keyword evidence="4" id="KW-1185">Reference proteome</keyword>
<feature type="transmembrane region" description="Helical" evidence="1">
    <location>
        <begin position="21"/>
        <end position="44"/>
    </location>
</feature>
<dbReference type="HOGENOM" id="CLU_115719_2_0_10"/>
<evidence type="ECO:0000313" key="4">
    <source>
        <dbReference type="Proteomes" id="UP000008718"/>
    </source>
</evidence>
<keyword evidence="1" id="KW-1133">Transmembrane helix</keyword>